<protein>
    <recommendedName>
        <fullName evidence="5">THAP-type domain-containing protein</fullName>
    </recommendedName>
</protein>
<gene>
    <name evidence="6" type="ORF">X975_13509</name>
</gene>
<keyword evidence="7" id="KW-1185">Reference proteome</keyword>
<keyword evidence="4" id="KW-0238">DNA-binding</keyword>
<keyword evidence="3" id="KW-0862">Zinc</keyword>
<dbReference type="Proteomes" id="UP000054359">
    <property type="component" value="Unassembled WGS sequence"/>
</dbReference>
<evidence type="ECO:0000313" key="6">
    <source>
        <dbReference type="EMBL" id="KFM70396.1"/>
    </source>
</evidence>
<sequence>MTKLEHTFLSLNFQKKLKTKKKMWCKKIPRRDWSPSARSVVCDKPARSVVCDKHFIQSDIIRIDEISDRDGSILKVPRKCPKLNEDAYPSIFPNCPKYLTENKPTAKT</sequence>
<keyword evidence="1" id="KW-0479">Metal-binding</keyword>
<keyword evidence="2" id="KW-0863">Zinc-finger</keyword>
<dbReference type="InterPro" id="IPR006612">
    <property type="entry name" value="THAP_Znf"/>
</dbReference>
<dbReference type="AlphaFoldDB" id="A0A087TZ57"/>
<evidence type="ECO:0000256" key="4">
    <source>
        <dbReference type="ARBA" id="ARBA00023125"/>
    </source>
</evidence>
<name>A0A087TZ57_STEMI</name>
<dbReference type="GO" id="GO:0008270">
    <property type="term" value="F:zinc ion binding"/>
    <property type="evidence" value="ECO:0007669"/>
    <property type="project" value="UniProtKB-KW"/>
</dbReference>
<evidence type="ECO:0000256" key="2">
    <source>
        <dbReference type="ARBA" id="ARBA00022771"/>
    </source>
</evidence>
<evidence type="ECO:0000313" key="7">
    <source>
        <dbReference type="Proteomes" id="UP000054359"/>
    </source>
</evidence>
<evidence type="ECO:0000256" key="3">
    <source>
        <dbReference type="ARBA" id="ARBA00022833"/>
    </source>
</evidence>
<dbReference type="EMBL" id="KK117408">
    <property type="protein sequence ID" value="KFM70396.1"/>
    <property type="molecule type" value="Genomic_DNA"/>
</dbReference>
<accession>A0A087TZ57</accession>
<dbReference type="OrthoDB" id="6434653at2759"/>
<feature type="domain" description="THAP-type" evidence="5">
    <location>
        <begin position="14"/>
        <end position="92"/>
    </location>
</feature>
<dbReference type="Pfam" id="PF05485">
    <property type="entry name" value="THAP"/>
    <property type="match status" value="1"/>
</dbReference>
<feature type="non-terminal residue" evidence="6">
    <location>
        <position position="108"/>
    </location>
</feature>
<reference evidence="6 7" key="1">
    <citation type="submission" date="2013-11" db="EMBL/GenBank/DDBJ databases">
        <title>Genome sequencing of Stegodyphus mimosarum.</title>
        <authorList>
            <person name="Bechsgaard J."/>
        </authorList>
    </citation>
    <scope>NUCLEOTIDE SEQUENCE [LARGE SCALE GENOMIC DNA]</scope>
</reference>
<dbReference type="GO" id="GO:0003677">
    <property type="term" value="F:DNA binding"/>
    <property type="evidence" value="ECO:0007669"/>
    <property type="project" value="UniProtKB-KW"/>
</dbReference>
<proteinExistence type="predicted"/>
<evidence type="ECO:0000259" key="5">
    <source>
        <dbReference type="Pfam" id="PF05485"/>
    </source>
</evidence>
<evidence type="ECO:0000256" key="1">
    <source>
        <dbReference type="ARBA" id="ARBA00022723"/>
    </source>
</evidence>
<organism evidence="6 7">
    <name type="scientific">Stegodyphus mimosarum</name>
    <name type="common">African social velvet spider</name>
    <dbReference type="NCBI Taxonomy" id="407821"/>
    <lineage>
        <taxon>Eukaryota</taxon>
        <taxon>Metazoa</taxon>
        <taxon>Ecdysozoa</taxon>
        <taxon>Arthropoda</taxon>
        <taxon>Chelicerata</taxon>
        <taxon>Arachnida</taxon>
        <taxon>Araneae</taxon>
        <taxon>Araneomorphae</taxon>
        <taxon>Entelegynae</taxon>
        <taxon>Eresoidea</taxon>
        <taxon>Eresidae</taxon>
        <taxon>Stegodyphus</taxon>
    </lineage>
</organism>
<dbReference type="OMA" id="NEDAYPS"/>